<gene>
    <name evidence="2" type="ORF">COCSUDRAFT_62724</name>
</gene>
<comment type="caution">
    <text evidence="2">The sequence shown here is derived from an EMBL/GenBank/DDBJ whole genome shotgun (WGS) entry which is preliminary data.</text>
</comment>
<name>I0Z0P7_COCSC</name>
<protein>
    <submittedName>
        <fullName evidence="2">Uncharacterized protein</fullName>
    </submittedName>
</protein>
<evidence type="ECO:0000256" key="1">
    <source>
        <dbReference type="SAM" id="MobiDB-lite"/>
    </source>
</evidence>
<keyword evidence="3" id="KW-1185">Reference proteome</keyword>
<dbReference type="RefSeq" id="XP_005648760.1">
    <property type="nucleotide sequence ID" value="XM_005648703.1"/>
</dbReference>
<sequence length="62" mass="6079">MPPGSPGQGSTLGAEVKDPRTVVAFSSRAPDMPGRGARARARAPAATGQPPRSCGAAPTGPP</sequence>
<dbReference type="EMBL" id="AGSI01000006">
    <property type="protein sequence ID" value="EIE24216.1"/>
    <property type="molecule type" value="Genomic_DNA"/>
</dbReference>
<dbReference type="AlphaFoldDB" id="I0Z0P7"/>
<dbReference type="KEGG" id="csl:COCSUDRAFT_62724"/>
<dbReference type="Proteomes" id="UP000007264">
    <property type="component" value="Unassembled WGS sequence"/>
</dbReference>
<proteinExistence type="predicted"/>
<feature type="region of interest" description="Disordered" evidence="1">
    <location>
        <begin position="25"/>
        <end position="62"/>
    </location>
</feature>
<dbReference type="GeneID" id="17042214"/>
<reference evidence="2 3" key="1">
    <citation type="journal article" date="2012" name="Genome Biol.">
        <title>The genome of the polar eukaryotic microalga coccomyxa subellipsoidea reveals traits of cold adaptation.</title>
        <authorList>
            <person name="Blanc G."/>
            <person name="Agarkova I."/>
            <person name="Grimwood J."/>
            <person name="Kuo A."/>
            <person name="Brueggeman A."/>
            <person name="Dunigan D."/>
            <person name="Gurnon J."/>
            <person name="Ladunga I."/>
            <person name="Lindquist E."/>
            <person name="Lucas S."/>
            <person name="Pangilinan J."/>
            <person name="Proschold T."/>
            <person name="Salamov A."/>
            <person name="Schmutz J."/>
            <person name="Weeks D."/>
            <person name="Yamada T."/>
            <person name="Claverie J.M."/>
            <person name="Grigoriev I."/>
            <person name="Van Etten J."/>
            <person name="Lomsadze A."/>
            <person name="Borodovsky M."/>
        </authorList>
    </citation>
    <scope>NUCLEOTIDE SEQUENCE [LARGE SCALE GENOMIC DNA]</scope>
    <source>
        <strain evidence="2 3">C-169</strain>
    </source>
</reference>
<evidence type="ECO:0000313" key="2">
    <source>
        <dbReference type="EMBL" id="EIE24216.1"/>
    </source>
</evidence>
<feature type="compositionally biased region" description="Low complexity" evidence="1">
    <location>
        <begin position="28"/>
        <end position="52"/>
    </location>
</feature>
<accession>I0Z0P7</accession>
<feature type="region of interest" description="Disordered" evidence="1">
    <location>
        <begin position="1"/>
        <end position="20"/>
    </location>
</feature>
<organism evidence="2 3">
    <name type="scientific">Coccomyxa subellipsoidea (strain C-169)</name>
    <name type="common">Green microalga</name>
    <dbReference type="NCBI Taxonomy" id="574566"/>
    <lineage>
        <taxon>Eukaryota</taxon>
        <taxon>Viridiplantae</taxon>
        <taxon>Chlorophyta</taxon>
        <taxon>core chlorophytes</taxon>
        <taxon>Trebouxiophyceae</taxon>
        <taxon>Trebouxiophyceae incertae sedis</taxon>
        <taxon>Coccomyxaceae</taxon>
        <taxon>Coccomyxa</taxon>
        <taxon>Coccomyxa subellipsoidea</taxon>
    </lineage>
</organism>
<evidence type="ECO:0000313" key="3">
    <source>
        <dbReference type="Proteomes" id="UP000007264"/>
    </source>
</evidence>